<dbReference type="RefSeq" id="WP_165909986.1">
    <property type="nucleotide sequence ID" value="NZ_JBHUNN010000002.1"/>
</dbReference>
<organism evidence="2 3">
    <name type="scientific">Camelimonas lactis</name>
    <dbReference type="NCBI Taxonomy" id="659006"/>
    <lineage>
        <taxon>Bacteria</taxon>
        <taxon>Pseudomonadati</taxon>
        <taxon>Pseudomonadota</taxon>
        <taxon>Alphaproteobacteria</taxon>
        <taxon>Hyphomicrobiales</taxon>
        <taxon>Chelatococcaceae</taxon>
        <taxon>Camelimonas</taxon>
    </lineage>
</organism>
<feature type="compositionally biased region" description="Low complexity" evidence="1">
    <location>
        <begin position="358"/>
        <end position="376"/>
    </location>
</feature>
<accession>A0A4R2GR28</accession>
<feature type="region of interest" description="Disordered" evidence="1">
    <location>
        <begin position="244"/>
        <end position="268"/>
    </location>
</feature>
<dbReference type="Pfam" id="PF05954">
    <property type="entry name" value="Phage_GPD"/>
    <property type="match status" value="1"/>
</dbReference>
<keyword evidence="3" id="KW-1185">Reference proteome</keyword>
<dbReference type="EMBL" id="SLWL01000009">
    <property type="protein sequence ID" value="TCO12454.1"/>
    <property type="molecule type" value="Genomic_DNA"/>
</dbReference>
<dbReference type="SUPFAM" id="SSF69279">
    <property type="entry name" value="Phage tail proteins"/>
    <property type="match status" value="1"/>
</dbReference>
<feature type="region of interest" description="Disordered" evidence="1">
    <location>
        <begin position="326"/>
        <end position="376"/>
    </location>
</feature>
<sequence length="376" mass="40877">MAWAFDLNQRGFTPILKVTVDGKEVAGGFYGRLIDLKIRDEAGQKSDSLTITLDDADNAIELPREKALIEVWGGFKETGLTLMGSYELQTISIQGGADEPEIIVLQASAADLKRKLKGKGREAFEGKTVGDIVDAIAQRNGMQARVSEQLRNIKVPYRARVDASEIDFLTTLADQYGAVVKPMGDKLVMAPRGEAKAASGKNLPPIQIEKSDCNRWRIEPKGRPQYGKVRGAYIDQDTGKRQITSANTGMEGPEFTIRDPFPSKEQAEKGALAEARRLTRNTGDGHFELALGRPDAQAEADVTAGSSFRTGVAGNWRAEAVEHTFDDNGFRTKIEIKAKEDGSSEKNKQPQKAKKKGASQQQDSGSSGASSPYGPF</sequence>
<evidence type="ECO:0000313" key="3">
    <source>
        <dbReference type="Proteomes" id="UP000294881"/>
    </source>
</evidence>
<feature type="compositionally biased region" description="Basic and acidic residues" evidence="1">
    <location>
        <begin position="326"/>
        <end position="348"/>
    </location>
</feature>
<dbReference type="Proteomes" id="UP000294881">
    <property type="component" value="Unassembled WGS sequence"/>
</dbReference>
<reference evidence="2 3" key="1">
    <citation type="submission" date="2019-03" db="EMBL/GenBank/DDBJ databases">
        <title>Genomic Encyclopedia of Type Strains, Phase IV (KMG-IV): sequencing the most valuable type-strain genomes for metagenomic binning, comparative biology and taxonomic classification.</title>
        <authorList>
            <person name="Goeker M."/>
        </authorList>
    </citation>
    <scope>NUCLEOTIDE SEQUENCE [LARGE SCALE GENOMIC DNA]</scope>
    <source>
        <strain evidence="2 3">DSM 22958</strain>
    </source>
</reference>
<evidence type="ECO:0000256" key="1">
    <source>
        <dbReference type="SAM" id="MobiDB-lite"/>
    </source>
</evidence>
<comment type="caution">
    <text evidence="2">The sequence shown here is derived from an EMBL/GenBank/DDBJ whole genome shotgun (WGS) entry which is preliminary data.</text>
</comment>
<gene>
    <name evidence="2" type="ORF">EV666_109101</name>
</gene>
<proteinExistence type="predicted"/>
<name>A0A4R2GR28_9HYPH</name>
<dbReference type="AlphaFoldDB" id="A0A4R2GR28"/>
<protein>
    <recommendedName>
        <fullName evidence="4">Phage protein D</fullName>
    </recommendedName>
</protein>
<evidence type="ECO:0000313" key="2">
    <source>
        <dbReference type="EMBL" id="TCO12454.1"/>
    </source>
</evidence>
<evidence type="ECO:0008006" key="4">
    <source>
        <dbReference type="Google" id="ProtNLM"/>
    </source>
</evidence>